<dbReference type="InterPro" id="IPR018094">
    <property type="entry name" value="Thymidylate_kinase"/>
</dbReference>
<dbReference type="Gene3D" id="3.40.50.300">
    <property type="entry name" value="P-loop containing nucleotide triphosphate hydrolases"/>
    <property type="match status" value="1"/>
</dbReference>
<evidence type="ECO:0000256" key="8">
    <source>
        <dbReference type="HAMAP-Rule" id="MF_00165"/>
    </source>
</evidence>
<evidence type="ECO:0000313" key="11">
    <source>
        <dbReference type="Proteomes" id="UP000027616"/>
    </source>
</evidence>
<evidence type="ECO:0000256" key="7">
    <source>
        <dbReference type="ARBA" id="ARBA00022840"/>
    </source>
</evidence>
<dbReference type="InterPro" id="IPR039430">
    <property type="entry name" value="Thymidylate_kin-like_dom"/>
</dbReference>
<evidence type="ECO:0000256" key="1">
    <source>
        <dbReference type="ARBA" id="ARBA00004992"/>
    </source>
</evidence>
<evidence type="ECO:0000313" key="10">
    <source>
        <dbReference type="EMBL" id="CDN31745.1"/>
    </source>
</evidence>
<protein>
    <recommendedName>
        <fullName evidence="8">Thymidylate kinase</fullName>
        <ecNumber evidence="8">2.7.4.9</ecNumber>
    </recommendedName>
    <alternativeName>
        <fullName evidence="8">dTMP kinase</fullName>
    </alternativeName>
</protein>
<keyword evidence="3 8" id="KW-0808">Transferase</keyword>
<dbReference type="InterPro" id="IPR018095">
    <property type="entry name" value="Thymidylate_kin_CS"/>
</dbReference>
<evidence type="ECO:0000256" key="6">
    <source>
        <dbReference type="ARBA" id="ARBA00022777"/>
    </source>
</evidence>
<dbReference type="HOGENOM" id="CLU_049131_1_3_10"/>
<dbReference type="Proteomes" id="UP000027616">
    <property type="component" value="Chromosome I"/>
</dbReference>
<dbReference type="GO" id="GO:0004798">
    <property type="term" value="F:dTMP kinase activity"/>
    <property type="evidence" value="ECO:0007669"/>
    <property type="project" value="UniProtKB-UniRule"/>
</dbReference>
<reference evidence="10 11" key="1">
    <citation type="journal article" date="2015" name="Genome Announc.">
        <title>Complete Genome Sequence of the Novel Leech Symbiont Mucinivorans hirudinis M3T.</title>
        <authorList>
            <person name="Nelson M.C."/>
            <person name="Bomar L."/>
            <person name="Graf J."/>
        </authorList>
    </citation>
    <scope>NUCLEOTIDE SEQUENCE [LARGE SCALE GENOMIC DNA]</scope>
    <source>
        <strain evidence="11">M3</strain>
    </source>
</reference>
<dbReference type="PROSITE" id="PS01331">
    <property type="entry name" value="THYMIDYLATE_KINASE"/>
    <property type="match status" value="1"/>
</dbReference>
<name>A0A060R8F9_9BACT</name>
<dbReference type="PANTHER" id="PTHR10344:SF1">
    <property type="entry name" value="THYMIDYLATE KINASE"/>
    <property type="match status" value="1"/>
</dbReference>
<keyword evidence="7 8" id="KW-0067">ATP-binding</keyword>
<accession>A0A060R8F9</accession>
<organism evidence="10 11">
    <name type="scientific">Mucinivorans hirudinis</name>
    <dbReference type="NCBI Taxonomy" id="1433126"/>
    <lineage>
        <taxon>Bacteria</taxon>
        <taxon>Pseudomonadati</taxon>
        <taxon>Bacteroidota</taxon>
        <taxon>Bacteroidia</taxon>
        <taxon>Bacteroidales</taxon>
        <taxon>Rikenellaceae</taxon>
        <taxon>Mucinivorans</taxon>
    </lineage>
</organism>
<feature type="binding site" evidence="8">
    <location>
        <begin position="7"/>
        <end position="14"/>
    </location>
    <ligand>
        <name>ATP</name>
        <dbReference type="ChEBI" id="CHEBI:30616"/>
    </ligand>
</feature>
<dbReference type="eggNOG" id="COG0125">
    <property type="taxonomic scope" value="Bacteria"/>
</dbReference>
<feature type="domain" description="Thymidylate kinase-like" evidence="9">
    <location>
        <begin position="5"/>
        <end position="196"/>
    </location>
</feature>
<comment type="function">
    <text evidence="8">Phosphorylation of dTMP to form dTDP in both de novo and salvage pathways of dTTP synthesis.</text>
</comment>
<keyword evidence="5 8" id="KW-0547">Nucleotide-binding</keyword>
<dbReference type="GO" id="GO:0005737">
    <property type="term" value="C:cytoplasm"/>
    <property type="evidence" value="ECO:0007669"/>
    <property type="project" value="TreeGrafter"/>
</dbReference>
<evidence type="ECO:0000256" key="4">
    <source>
        <dbReference type="ARBA" id="ARBA00022727"/>
    </source>
</evidence>
<evidence type="ECO:0000256" key="2">
    <source>
        <dbReference type="ARBA" id="ARBA00009776"/>
    </source>
</evidence>
<dbReference type="STRING" id="1433126.BN938_1665"/>
<dbReference type="GO" id="GO:0005524">
    <property type="term" value="F:ATP binding"/>
    <property type="evidence" value="ECO:0007669"/>
    <property type="project" value="UniProtKB-UniRule"/>
</dbReference>
<dbReference type="NCBIfam" id="TIGR00041">
    <property type="entry name" value="DTMP_kinase"/>
    <property type="match status" value="1"/>
</dbReference>
<dbReference type="GO" id="GO:0006227">
    <property type="term" value="P:dUDP biosynthetic process"/>
    <property type="evidence" value="ECO:0007669"/>
    <property type="project" value="TreeGrafter"/>
</dbReference>
<keyword evidence="11" id="KW-1185">Reference proteome</keyword>
<dbReference type="HAMAP" id="MF_00165">
    <property type="entry name" value="Thymidylate_kinase"/>
    <property type="match status" value="1"/>
</dbReference>
<proteinExistence type="inferred from homology"/>
<dbReference type="Pfam" id="PF02223">
    <property type="entry name" value="Thymidylate_kin"/>
    <property type="match status" value="1"/>
</dbReference>
<dbReference type="PATRIC" id="fig|1433126.3.peg.1642"/>
<keyword evidence="4 8" id="KW-0545">Nucleotide biosynthesis</keyword>
<comment type="pathway">
    <text evidence="1">Pyrimidine metabolism; dTTP biosynthesis.</text>
</comment>
<dbReference type="GO" id="GO:0006235">
    <property type="term" value="P:dTTP biosynthetic process"/>
    <property type="evidence" value="ECO:0007669"/>
    <property type="project" value="UniProtKB-UniRule"/>
</dbReference>
<dbReference type="EMBL" id="HG934468">
    <property type="protein sequence ID" value="CDN31745.1"/>
    <property type="molecule type" value="Genomic_DNA"/>
</dbReference>
<gene>
    <name evidence="8" type="primary">tmk</name>
    <name evidence="10" type="ORF">BN938_1665</name>
</gene>
<evidence type="ECO:0000259" key="9">
    <source>
        <dbReference type="Pfam" id="PF02223"/>
    </source>
</evidence>
<comment type="catalytic activity">
    <reaction evidence="8">
        <text>dTMP + ATP = dTDP + ADP</text>
        <dbReference type="Rhea" id="RHEA:13517"/>
        <dbReference type="ChEBI" id="CHEBI:30616"/>
        <dbReference type="ChEBI" id="CHEBI:58369"/>
        <dbReference type="ChEBI" id="CHEBI:63528"/>
        <dbReference type="ChEBI" id="CHEBI:456216"/>
        <dbReference type="EC" id="2.7.4.9"/>
    </reaction>
</comment>
<sequence length="217" mass="24384">MFIVIEGLDGAGKSTQVALLKEYFATKGLSCEYLHFPRFDAPYYGELIARFLRGELGEVGQVAPELIATVYAADRCDASPVIRGWLADGKVVIVDRYVLSNVAYQCAKVENRDELKQWILGLEYEYNKIVRADVTLFLDVPFRFTENSLSRARAGNDRGYLAGKEDIHEASLALQRAVREVYLAHNEDNYHIINCADGNGEMRTAAEISRLIIDKIV</sequence>
<dbReference type="SUPFAM" id="SSF52540">
    <property type="entry name" value="P-loop containing nucleoside triphosphate hydrolases"/>
    <property type="match status" value="1"/>
</dbReference>
<dbReference type="GO" id="GO:0006233">
    <property type="term" value="P:dTDP biosynthetic process"/>
    <property type="evidence" value="ECO:0007669"/>
    <property type="project" value="InterPro"/>
</dbReference>
<comment type="similarity">
    <text evidence="2 8">Belongs to the thymidylate kinase family.</text>
</comment>
<evidence type="ECO:0000256" key="3">
    <source>
        <dbReference type="ARBA" id="ARBA00022679"/>
    </source>
</evidence>
<dbReference type="InterPro" id="IPR027417">
    <property type="entry name" value="P-loop_NTPase"/>
</dbReference>
<dbReference type="OrthoDB" id="9774907at2"/>
<dbReference type="EC" id="2.7.4.9" evidence="8"/>
<evidence type="ECO:0000256" key="5">
    <source>
        <dbReference type="ARBA" id="ARBA00022741"/>
    </source>
</evidence>
<dbReference type="AlphaFoldDB" id="A0A060R8F9"/>
<dbReference type="KEGG" id="rbc:BN938_1665"/>
<keyword evidence="6 8" id="KW-0418">Kinase</keyword>
<dbReference type="PANTHER" id="PTHR10344">
    <property type="entry name" value="THYMIDYLATE KINASE"/>
    <property type="match status" value="1"/>
</dbReference>
<dbReference type="CDD" id="cd01672">
    <property type="entry name" value="TMPK"/>
    <property type="match status" value="1"/>
</dbReference>